<evidence type="ECO:0000313" key="2">
    <source>
        <dbReference type="EMBL" id="KAK6178045.1"/>
    </source>
</evidence>
<feature type="domain" description="Reverse transcriptase" evidence="1">
    <location>
        <begin position="1"/>
        <end position="195"/>
    </location>
</feature>
<dbReference type="Pfam" id="PF00078">
    <property type="entry name" value="RVT_1"/>
    <property type="match status" value="1"/>
</dbReference>
<organism evidence="2 3">
    <name type="scientific">Patella caerulea</name>
    <name type="common">Rayed Mediterranean limpet</name>
    <dbReference type="NCBI Taxonomy" id="87958"/>
    <lineage>
        <taxon>Eukaryota</taxon>
        <taxon>Metazoa</taxon>
        <taxon>Spiralia</taxon>
        <taxon>Lophotrochozoa</taxon>
        <taxon>Mollusca</taxon>
        <taxon>Gastropoda</taxon>
        <taxon>Patellogastropoda</taxon>
        <taxon>Patelloidea</taxon>
        <taxon>Patellidae</taxon>
        <taxon>Patella</taxon>
    </lineage>
</organism>
<comment type="caution">
    <text evidence="2">The sequence shown here is derived from an EMBL/GenBank/DDBJ whole genome shotgun (WGS) entry which is preliminary data.</text>
</comment>
<reference evidence="2 3" key="1">
    <citation type="submission" date="2024-01" db="EMBL/GenBank/DDBJ databases">
        <title>The genome of the rayed Mediterranean limpet Patella caerulea (Linnaeus, 1758).</title>
        <authorList>
            <person name="Anh-Thu Weber A."/>
            <person name="Halstead-Nussloch G."/>
        </authorList>
    </citation>
    <scope>NUCLEOTIDE SEQUENCE [LARGE SCALE GENOMIC DNA]</scope>
    <source>
        <strain evidence="2">AATW-2023a</strain>
        <tissue evidence="2">Whole specimen</tissue>
    </source>
</reference>
<evidence type="ECO:0000313" key="3">
    <source>
        <dbReference type="Proteomes" id="UP001347796"/>
    </source>
</evidence>
<protein>
    <recommendedName>
        <fullName evidence="1">Reverse transcriptase domain-containing protein</fullName>
    </recommendedName>
</protein>
<gene>
    <name evidence="2" type="ORF">SNE40_012883</name>
</gene>
<dbReference type="AlphaFoldDB" id="A0AAN8JJN9"/>
<name>A0AAN8JJN9_PATCE</name>
<dbReference type="PANTHER" id="PTHR47027">
    <property type="entry name" value="REVERSE TRANSCRIPTASE DOMAIN-CONTAINING PROTEIN"/>
    <property type="match status" value="1"/>
</dbReference>
<dbReference type="PANTHER" id="PTHR47027:SF20">
    <property type="entry name" value="REVERSE TRANSCRIPTASE-LIKE PROTEIN WITH RNA-DIRECTED DNA POLYMERASE DOMAIN"/>
    <property type="match status" value="1"/>
</dbReference>
<dbReference type="PROSITE" id="PS50878">
    <property type="entry name" value="RT_POL"/>
    <property type="match status" value="1"/>
</dbReference>
<keyword evidence="3" id="KW-1185">Reference proteome</keyword>
<sequence length="330" mass="37329">MKETISYYIENNSCIYAAYLDNEKAFNGVWITGLLYKLFNIGVRGRYWRIIKSSYQDIVSSVFFNGVYSESCQIKQGVGQGRTLSSWMFLAMINDLIPELISLGKGAVVNDSHIPCILIADDTSLISPTLSGLRAMLDTVGEYASKWRLKYNASKSCFMIFGGKKHRYGNKSFNISLNGTALERVFNVKYAGIDIDCNLRIRNAVSSRCKKGLTVVNSLAPVGFTSSGMSPSHAIKIWEKVVIPIILYGSELWSEMTKQSICELEITQRYAARRIQGLDRRSSKEATTVLLGLLRMSTRIERSKLTLLNKFLYETEEFIWKKVFEQNRSG</sequence>
<proteinExistence type="predicted"/>
<dbReference type="EMBL" id="JAZGQO010000009">
    <property type="protein sequence ID" value="KAK6178045.1"/>
    <property type="molecule type" value="Genomic_DNA"/>
</dbReference>
<dbReference type="InterPro" id="IPR000477">
    <property type="entry name" value="RT_dom"/>
</dbReference>
<evidence type="ECO:0000259" key="1">
    <source>
        <dbReference type="PROSITE" id="PS50878"/>
    </source>
</evidence>
<accession>A0AAN8JJN9</accession>
<dbReference type="Proteomes" id="UP001347796">
    <property type="component" value="Unassembled WGS sequence"/>
</dbReference>